<dbReference type="Proteomes" id="UP000261931">
    <property type="component" value="Unassembled WGS sequence"/>
</dbReference>
<gene>
    <name evidence="4" type="ORF">DY262_20965</name>
</gene>
<dbReference type="SMART" id="SM00849">
    <property type="entry name" value="Lactamase_B"/>
    <property type="match status" value="1"/>
</dbReference>
<dbReference type="AlphaFoldDB" id="A0A372EDW9"/>
<dbReference type="InterPro" id="IPR036866">
    <property type="entry name" value="RibonucZ/Hydroxyglut_hydro"/>
</dbReference>
<evidence type="ECO:0000256" key="1">
    <source>
        <dbReference type="SAM" id="MobiDB-lite"/>
    </source>
</evidence>
<reference evidence="4 5" key="1">
    <citation type="submission" date="2018-08" db="EMBL/GenBank/DDBJ databases">
        <title>Hydrogenophaga sp. LA-38 isolated from sludge.</title>
        <authorList>
            <person name="Im W.-T."/>
        </authorList>
    </citation>
    <scope>NUCLEOTIDE SEQUENCE [LARGE SCALE GENOMIC DNA]</scope>
    <source>
        <strain evidence="4 5">LA-38</strain>
    </source>
</reference>
<keyword evidence="4" id="KW-0378">Hydrolase</keyword>
<dbReference type="SUPFAM" id="SSF56281">
    <property type="entry name" value="Metallo-hydrolase/oxidoreductase"/>
    <property type="match status" value="1"/>
</dbReference>
<name>A0A372EDW9_9BURK</name>
<dbReference type="Pfam" id="PF00753">
    <property type="entry name" value="Lactamase_B"/>
    <property type="match status" value="1"/>
</dbReference>
<keyword evidence="2" id="KW-0732">Signal</keyword>
<evidence type="ECO:0000313" key="5">
    <source>
        <dbReference type="Proteomes" id="UP000261931"/>
    </source>
</evidence>
<dbReference type="PANTHER" id="PTHR42951:SF20">
    <property type="entry name" value="BETA LACTAMASE"/>
    <property type="match status" value="1"/>
</dbReference>
<dbReference type="PANTHER" id="PTHR42951">
    <property type="entry name" value="METALLO-BETA-LACTAMASE DOMAIN-CONTAINING"/>
    <property type="match status" value="1"/>
</dbReference>
<dbReference type="EMBL" id="QVLS01000019">
    <property type="protein sequence ID" value="RFP75561.1"/>
    <property type="molecule type" value="Genomic_DNA"/>
</dbReference>
<feature type="domain" description="Metallo-beta-lactamase" evidence="3">
    <location>
        <begin position="82"/>
        <end position="268"/>
    </location>
</feature>
<dbReference type="CDD" id="cd16282">
    <property type="entry name" value="metallo-hydrolase-like_MBL-fold"/>
    <property type="match status" value="1"/>
</dbReference>
<sequence length="343" mass="37222">MNETAAPHPRSRVQAPGHPLGWTRLKRRARAALAALAGAGVLSGALAQTPAPQPLPVQQVAPGIWLAQGEAALGSPANRNFISNAAFVVTPEGVVVIDALGSPALADGLLAAIARITPLPVRYVIVTHYHADHIYGLQRFKAAGARIVAGTQGREYLASDTARLRLQASREELAPWIDERTQLVPADRWLDGPTVIELGGERLRVQPVGPAHTPEDLVVLHERTGVLFTGDLVFQGRIPFVGQADSSSWIRSLDQLLALKPQLLVPGHGAISSQPAADLRLTRDYLVHLRQAMGEAAANLEPFEDAYARTDWSRFESLPLFQAANRINAYNTYLLMEREGMRR</sequence>
<accession>A0A372EDW9</accession>
<dbReference type="InterPro" id="IPR050855">
    <property type="entry name" value="NDM-1-like"/>
</dbReference>
<dbReference type="InterPro" id="IPR001279">
    <property type="entry name" value="Metallo-B-lactamas"/>
</dbReference>
<evidence type="ECO:0000313" key="4">
    <source>
        <dbReference type="EMBL" id="RFP75561.1"/>
    </source>
</evidence>
<evidence type="ECO:0000259" key="3">
    <source>
        <dbReference type="SMART" id="SM00849"/>
    </source>
</evidence>
<proteinExistence type="predicted"/>
<evidence type="ECO:0000256" key="2">
    <source>
        <dbReference type="SAM" id="SignalP"/>
    </source>
</evidence>
<feature type="region of interest" description="Disordered" evidence="1">
    <location>
        <begin position="1"/>
        <end position="20"/>
    </location>
</feature>
<protein>
    <submittedName>
        <fullName evidence="4">MBL fold metallo-hydrolase</fullName>
    </submittedName>
</protein>
<feature type="signal peptide" evidence="2">
    <location>
        <begin position="1"/>
        <end position="47"/>
    </location>
</feature>
<keyword evidence="5" id="KW-1185">Reference proteome</keyword>
<comment type="caution">
    <text evidence="4">The sequence shown here is derived from an EMBL/GenBank/DDBJ whole genome shotgun (WGS) entry which is preliminary data.</text>
</comment>
<feature type="chain" id="PRO_5016648790" evidence="2">
    <location>
        <begin position="48"/>
        <end position="343"/>
    </location>
</feature>
<dbReference type="Gene3D" id="3.60.15.10">
    <property type="entry name" value="Ribonuclease Z/Hydroxyacylglutathione hydrolase-like"/>
    <property type="match status" value="1"/>
</dbReference>
<dbReference type="GO" id="GO:0016787">
    <property type="term" value="F:hydrolase activity"/>
    <property type="evidence" value="ECO:0007669"/>
    <property type="project" value="UniProtKB-KW"/>
</dbReference>
<organism evidence="4 5">
    <name type="scientific">Hydrogenophaga borbori</name>
    <dbReference type="NCBI Taxonomy" id="2294117"/>
    <lineage>
        <taxon>Bacteria</taxon>
        <taxon>Pseudomonadati</taxon>
        <taxon>Pseudomonadota</taxon>
        <taxon>Betaproteobacteria</taxon>
        <taxon>Burkholderiales</taxon>
        <taxon>Comamonadaceae</taxon>
        <taxon>Hydrogenophaga</taxon>
    </lineage>
</organism>